<organism evidence="1 2">
    <name type="scientific">Chamaesiphon minutus (strain ATCC 27169 / PCC 6605)</name>
    <dbReference type="NCBI Taxonomy" id="1173020"/>
    <lineage>
        <taxon>Bacteria</taxon>
        <taxon>Bacillati</taxon>
        <taxon>Cyanobacteriota</taxon>
        <taxon>Cyanophyceae</taxon>
        <taxon>Gomontiellales</taxon>
        <taxon>Chamaesiphonaceae</taxon>
        <taxon>Chamaesiphon</taxon>
    </lineage>
</organism>
<accession>K9UPQ3</accession>
<evidence type="ECO:0000313" key="2">
    <source>
        <dbReference type="Proteomes" id="UP000010366"/>
    </source>
</evidence>
<protein>
    <submittedName>
        <fullName evidence="1">Uncharacterized protein</fullName>
    </submittedName>
</protein>
<dbReference type="EMBL" id="CP003600">
    <property type="protein sequence ID" value="AFY96770.1"/>
    <property type="molecule type" value="Genomic_DNA"/>
</dbReference>
<reference evidence="1 2" key="1">
    <citation type="submission" date="2012-05" db="EMBL/GenBank/DDBJ databases">
        <title>Finished chromosome of genome of Chamaesiphon sp. PCC 6605.</title>
        <authorList>
            <consortium name="US DOE Joint Genome Institute"/>
            <person name="Gugger M."/>
            <person name="Coursin T."/>
            <person name="Rippka R."/>
            <person name="Tandeau De Marsac N."/>
            <person name="Huntemann M."/>
            <person name="Wei C.-L."/>
            <person name="Han J."/>
            <person name="Detter J.C."/>
            <person name="Han C."/>
            <person name="Tapia R."/>
            <person name="Chen A."/>
            <person name="Kyrpides N."/>
            <person name="Mavromatis K."/>
            <person name="Markowitz V."/>
            <person name="Szeto E."/>
            <person name="Ivanova N."/>
            <person name="Pagani I."/>
            <person name="Pati A."/>
            <person name="Goodwin L."/>
            <person name="Nordberg H.P."/>
            <person name="Cantor M.N."/>
            <person name="Hua S.X."/>
            <person name="Woyke T."/>
            <person name="Kerfeld C.A."/>
        </authorList>
    </citation>
    <scope>NUCLEOTIDE SEQUENCE [LARGE SCALE GENOMIC DNA]</scope>
    <source>
        <strain evidence="2">ATCC 27169 / PCC 6605</strain>
    </source>
</reference>
<keyword evidence="2" id="KW-1185">Reference proteome</keyword>
<dbReference type="KEGG" id="cmp:Cha6605_5924"/>
<dbReference type="HOGENOM" id="CLU_144049_0_0_3"/>
<evidence type="ECO:0000313" key="1">
    <source>
        <dbReference type="EMBL" id="AFY96770.1"/>
    </source>
</evidence>
<sequence>MWMDTPLQPLRIPAGWTVAHNEGLFEIDPIPDKIPDEEHICFFREDMLQMKNQDRNRLLDVGWYPEGDLERGEYALHIHEGDWCGRLLHEFRTRDRQSLVIEIERVFIAITEGQL</sequence>
<dbReference type="Proteomes" id="UP000010366">
    <property type="component" value="Chromosome"/>
</dbReference>
<gene>
    <name evidence="1" type="ORF">Cha6605_5924</name>
</gene>
<dbReference type="STRING" id="1173020.Cha6605_5924"/>
<name>K9UPQ3_CHAP6</name>
<dbReference type="AlphaFoldDB" id="K9UPQ3"/>
<proteinExistence type="predicted"/>